<reference evidence="2" key="1">
    <citation type="journal article" date="2020" name="bioRxiv">
        <title>Chromosome-level reference genome of the European wasp spider Argiope bruennichi: a resource for studies on range expansion and evolutionary adaptation.</title>
        <authorList>
            <person name="Sheffer M.M."/>
            <person name="Hoppe A."/>
            <person name="Krehenwinkel H."/>
            <person name="Uhl G."/>
            <person name="Kuss A.W."/>
            <person name="Jensen L."/>
            <person name="Jensen C."/>
            <person name="Gillespie R.G."/>
            <person name="Hoff K.J."/>
            <person name="Prost S."/>
        </authorList>
    </citation>
    <scope>NUCLEOTIDE SEQUENCE</scope>
</reference>
<dbReference type="Gene3D" id="3.50.4.10">
    <property type="entry name" value="Hepatocyte Growth Factor"/>
    <property type="match status" value="1"/>
</dbReference>
<dbReference type="PROSITE" id="PS50948">
    <property type="entry name" value="PAN"/>
    <property type="match status" value="1"/>
</dbReference>
<evidence type="ECO:0000259" key="1">
    <source>
        <dbReference type="PROSITE" id="PS50948"/>
    </source>
</evidence>
<dbReference type="EMBL" id="JABXBU010002231">
    <property type="protein sequence ID" value="KAF8764763.1"/>
    <property type="molecule type" value="Genomic_DNA"/>
</dbReference>
<reference evidence="2" key="2">
    <citation type="submission" date="2020-06" db="EMBL/GenBank/DDBJ databases">
        <authorList>
            <person name="Sheffer M."/>
        </authorList>
    </citation>
    <scope>NUCLEOTIDE SEQUENCE</scope>
</reference>
<dbReference type="AlphaFoldDB" id="A0A8T0E2U8"/>
<sequence length="891" mass="101640">MLNRRGRVEAHQAGKLITYIYNPPTYEAWDIIGWNCTMKFLNETPEMFKDAPDDWLYTTDKDEQITVGPSAMLKTAYDEWYKTVNSSKPKVFYMGEYESTVRGIKAIYWRRCDGEGLTYVDYVFTAEKYENPYGLKDFKTLPLRIIFGGIRDSRVDEFSKQEYDIVQFQPFISEGLTPFDLPRGRGCRRRVFSDDDDIPKIPDFSKGNLQFKAEVIYQTVDFNGDPNEFVTYYNTLTMALDVGSQLLAFHYSPWDKTAPKNRPDVLSPVHSIFDMLHVWFQNCQAGAYRQQSVSYKCMLGPIYTERSFFPDFRVPRDLGGISLTDPQVLFPNDEFSFLSEGTNRGLRVNVFEGVFNDYQLKRGDEYISIPKAVVTHSYLTDHEVERNMNSVKNALTQVQMFFLGRLKERAMEVITMNFYGFSTEIYNRRQVFNVKRCYKNDNDYVWITLSFNADEAQLKRIKNDVPSIQSNVLNSITSGSELNAARIPIIEVDFSDALYVTLQVLGKPPVLLDFVLPPQQGKKITGTSEQEGISDEDSCATKCLESEGACWGFSMCGAVCTFGADSSAKIEDTTEDCKLYIRDNGTFIPSTDLMLQNLRRQVHDGMLKLVLKDKDDKIIQITASSIEVTDPGEDDRLFELVGNVLNPRMKVVKVGYKLKNTAGSTVKNMGRLRYDECQRICLDYRDCETVSYCLKGAECILSKNYGADLSESDMEKNDMCNLITRKYAETSSHPEKGTNVFLSTTVQLRRRRPVSFTRCIIRTRNKREKISRKSASCGHYVRKFSTEFKKNPEKRTVGSKLPPLTNLTLEECARECIEYGKGTCFGYDFCQGNTILATSCILLDSDPNKMQLAPSPICSNYFRNEIVSGPERPYTNSYAGGIGFLCFLIGA</sequence>
<name>A0A8T0E2U8_ARGBR</name>
<keyword evidence="3" id="KW-1185">Reference proteome</keyword>
<dbReference type="Proteomes" id="UP000807504">
    <property type="component" value="Unassembled WGS sequence"/>
</dbReference>
<gene>
    <name evidence="2" type="ORF">HNY73_022809</name>
</gene>
<comment type="caution">
    <text evidence="2">The sequence shown here is derived from an EMBL/GenBank/DDBJ whole genome shotgun (WGS) entry which is preliminary data.</text>
</comment>
<evidence type="ECO:0000313" key="2">
    <source>
        <dbReference type="EMBL" id="KAF8764763.1"/>
    </source>
</evidence>
<evidence type="ECO:0000313" key="3">
    <source>
        <dbReference type="Proteomes" id="UP000807504"/>
    </source>
</evidence>
<organism evidence="2 3">
    <name type="scientific">Argiope bruennichi</name>
    <name type="common">Wasp spider</name>
    <name type="synonym">Aranea bruennichi</name>
    <dbReference type="NCBI Taxonomy" id="94029"/>
    <lineage>
        <taxon>Eukaryota</taxon>
        <taxon>Metazoa</taxon>
        <taxon>Ecdysozoa</taxon>
        <taxon>Arthropoda</taxon>
        <taxon>Chelicerata</taxon>
        <taxon>Arachnida</taxon>
        <taxon>Araneae</taxon>
        <taxon>Araneomorphae</taxon>
        <taxon>Entelegynae</taxon>
        <taxon>Araneoidea</taxon>
        <taxon>Araneidae</taxon>
        <taxon>Argiope</taxon>
    </lineage>
</organism>
<protein>
    <recommendedName>
        <fullName evidence="1">Apple domain-containing protein</fullName>
    </recommendedName>
</protein>
<dbReference type="InterPro" id="IPR003609">
    <property type="entry name" value="Pan_app"/>
</dbReference>
<feature type="domain" description="Apple" evidence="1">
    <location>
        <begin position="777"/>
        <end position="866"/>
    </location>
</feature>
<proteinExistence type="predicted"/>
<accession>A0A8T0E2U8</accession>